<name>A0A9P7CZR9_9AGAM</name>
<dbReference type="EMBL" id="JABBWD010000054">
    <property type="protein sequence ID" value="KAG1772230.1"/>
    <property type="molecule type" value="Genomic_DNA"/>
</dbReference>
<feature type="compositionally biased region" description="Basic and acidic residues" evidence="1">
    <location>
        <begin position="178"/>
        <end position="189"/>
    </location>
</feature>
<accession>A0A9P7CZR9</accession>
<comment type="caution">
    <text evidence="2">The sequence shown here is derived from an EMBL/GenBank/DDBJ whole genome shotgun (WGS) entry which is preliminary data.</text>
</comment>
<protein>
    <submittedName>
        <fullName evidence="2">Uncharacterized protein</fullName>
    </submittedName>
</protein>
<reference evidence="2" key="1">
    <citation type="journal article" date="2020" name="New Phytol.">
        <title>Comparative genomics reveals dynamic genome evolution in host specialist ectomycorrhizal fungi.</title>
        <authorList>
            <person name="Lofgren L.A."/>
            <person name="Nguyen N.H."/>
            <person name="Vilgalys R."/>
            <person name="Ruytinx J."/>
            <person name="Liao H.L."/>
            <person name="Branco S."/>
            <person name="Kuo A."/>
            <person name="LaButti K."/>
            <person name="Lipzen A."/>
            <person name="Andreopoulos W."/>
            <person name="Pangilinan J."/>
            <person name="Riley R."/>
            <person name="Hundley H."/>
            <person name="Na H."/>
            <person name="Barry K."/>
            <person name="Grigoriev I.V."/>
            <person name="Stajich J.E."/>
            <person name="Kennedy P.G."/>
        </authorList>
    </citation>
    <scope>NUCLEOTIDE SEQUENCE</scope>
    <source>
        <strain evidence="2">DOB743</strain>
    </source>
</reference>
<proteinExistence type="predicted"/>
<dbReference type="AlphaFoldDB" id="A0A9P7CZR9"/>
<evidence type="ECO:0000313" key="3">
    <source>
        <dbReference type="Proteomes" id="UP000714275"/>
    </source>
</evidence>
<organism evidence="2 3">
    <name type="scientific">Suillus placidus</name>
    <dbReference type="NCBI Taxonomy" id="48579"/>
    <lineage>
        <taxon>Eukaryota</taxon>
        <taxon>Fungi</taxon>
        <taxon>Dikarya</taxon>
        <taxon>Basidiomycota</taxon>
        <taxon>Agaricomycotina</taxon>
        <taxon>Agaricomycetes</taxon>
        <taxon>Agaricomycetidae</taxon>
        <taxon>Boletales</taxon>
        <taxon>Suillineae</taxon>
        <taxon>Suillaceae</taxon>
        <taxon>Suillus</taxon>
    </lineage>
</organism>
<evidence type="ECO:0000256" key="1">
    <source>
        <dbReference type="SAM" id="MobiDB-lite"/>
    </source>
</evidence>
<feature type="region of interest" description="Disordered" evidence="1">
    <location>
        <begin position="151"/>
        <end position="189"/>
    </location>
</feature>
<dbReference type="OrthoDB" id="2621459at2759"/>
<keyword evidence="3" id="KW-1185">Reference proteome</keyword>
<dbReference type="Proteomes" id="UP000714275">
    <property type="component" value="Unassembled WGS sequence"/>
</dbReference>
<gene>
    <name evidence="2" type="ORF">EV702DRAFT_1201619</name>
</gene>
<sequence>MLAFSDGAKILIAKASISLSFTAEYVFESHANVIENKPTIIINVDYSPCLSGTDFVHQIVDPLMANSMLEMKARFSDIAQTVRRKVFTDINWSNLSRFMELPHPQSSLQLLHIPAPPSPSARMLVRNSSSIIPRNPTTLPQSQIPVRRRVSSMQPQALAPPPRLGRALQVGPHTSRTLSRESVQHGRRVDGVASTALTPLARSRVQDATPIHSTTQSNERLGHVHIVPLALPGNTFAAGRHGGVHRHAQDVSITTERLPLDPPPPYCGLHHGHYIYVVSTNGLTVTTSADATGGQYE</sequence>
<evidence type="ECO:0000313" key="2">
    <source>
        <dbReference type="EMBL" id="KAG1772230.1"/>
    </source>
</evidence>